<dbReference type="AlphaFoldDB" id="A0AAD7IAY3"/>
<evidence type="ECO:0000313" key="1">
    <source>
        <dbReference type="EMBL" id="KAJ7738972.1"/>
    </source>
</evidence>
<dbReference type="Proteomes" id="UP001215598">
    <property type="component" value="Unassembled WGS sequence"/>
</dbReference>
<protein>
    <submittedName>
        <fullName evidence="1">Uncharacterized protein</fullName>
    </submittedName>
</protein>
<comment type="caution">
    <text evidence="1">The sequence shown here is derived from an EMBL/GenBank/DDBJ whole genome shotgun (WGS) entry which is preliminary data.</text>
</comment>
<dbReference type="EMBL" id="JARKIB010000109">
    <property type="protein sequence ID" value="KAJ7738972.1"/>
    <property type="molecule type" value="Genomic_DNA"/>
</dbReference>
<organism evidence="1 2">
    <name type="scientific">Mycena metata</name>
    <dbReference type="NCBI Taxonomy" id="1033252"/>
    <lineage>
        <taxon>Eukaryota</taxon>
        <taxon>Fungi</taxon>
        <taxon>Dikarya</taxon>
        <taxon>Basidiomycota</taxon>
        <taxon>Agaricomycotina</taxon>
        <taxon>Agaricomycetes</taxon>
        <taxon>Agaricomycetidae</taxon>
        <taxon>Agaricales</taxon>
        <taxon>Marasmiineae</taxon>
        <taxon>Mycenaceae</taxon>
        <taxon>Mycena</taxon>
    </lineage>
</organism>
<feature type="non-terminal residue" evidence="1">
    <location>
        <position position="65"/>
    </location>
</feature>
<name>A0AAD7IAY3_9AGAR</name>
<evidence type="ECO:0000313" key="2">
    <source>
        <dbReference type="Proteomes" id="UP001215598"/>
    </source>
</evidence>
<sequence length="65" mass="7465">WRTANYTRLLLPKAHGYPLFHPQPYDDLQEIRRTGTQIGDVGIVKNGCFDVTFNICNPADHPINR</sequence>
<reference evidence="1" key="1">
    <citation type="submission" date="2023-03" db="EMBL/GenBank/DDBJ databases">
        <title>Massive genome expansion in bonnet fungi (Mycena s.s.) driven by repeated elements and novel gene families across ecological guilds.</title>
        <authorList>
            <consortium name="Lawrence Berkeley National Laboratory"/>
            <person name="Harder C.B."/>
            <person name="Miyauchi S."/>
            <person name="Viragh M."/>
            <person name="Kuo A."/>
            <person name="Thoen E."/>
            <person name="Andreopoulos B."/>
            <person name="Lu D."/>
            <person name="Skrede I."/>
            <person name="Drula E."/>
            <person name="Henrissat B."/>
            <person name="Morin E."/>
            <person name="Kohler A."/>
            <person name="Barry K."/>
            <person name="LaButti K."/>
            <person name="Morin E."/>
            <person name="Salamov A."/>
            <person name="Lipzen A."/>
            <person name="Mereny Z."/>
            <person name="Hegedus B."/>
            <person name="Baldrian P."/>
            <person name="Stursova M."/>
            <person name="Weitz H."/>
            <person name="Taylor A."/>
            <person name="Grigoriev I.V."/>
            <person name="Nagy L.G."/>
            <person name="Martin F."/>
            <person name="Kauserud H."/>
        </authorList>
    </citation>
    <scope>NUCLEOTIDE SEQUENCE</scope>
    <source>
        <strain evidence="1">CBHHK182m</strain>
    </source>
</reference>
<proteinExistence type="predicted"/>
<keyword evidence="2" id="KW-1185">Reference proteome</keyword>
<gene>
    <name evidence="1" type="ORF">B0H16DRAFT_1249900</name>
</gene>
<accession>A0AAD7IAY3</accession>
<feature type="non-terminal residue" evidence="1">
    <location>
        <position position="1"/>
    </location>
</feature>